<dbReference type="EMBL" id="MIKG01000010">
    <property type="protein sequence ID" value="RAO69794.1"/>
    <property type="molecule type" value="Genomic_DNA"/>
</dbReference>
<reference evidence="2 3" key="1">
    <citation type="journal article" date="2017" name="Biotechnol. Biofuels">
        <title>Differential beta-glucosidase expression as a function of carbon source availability in Talaromyces amestolkiae: a genomic and proteomic approach.</title>
        <authorList>
            <person name="de Eugenio L.I."/>
            <person name="Mendez-Liter J.A."/>
            <person name="Nieto-Dominguez M."/>
            <person name="Alonso L."/>
            <person name="Gil-Munoz J."/>
            <person name="Barriuso J."/>
            <person name="Prieto A."/>
            <person name="Martinez M.J."/>
        </authorList>
    </citation>
    <scope>NUCLEOTIDE SEQUENCE [LARGE SCALE GENOMIC DNA]</scope>
    <source>
        <strain evidence="2 3">CIB</strain>
    </source>
</reference>
<gene>
    <name evidence="2" type="ORF">BHQ10_005806</name>
</gene>
<evidence type="ECO:0000313" key="3">
    <source>
        <dbReference type="Proteomes" id="UP000249363"/>
    </source>
</evidence>
<proteinExistence type="predicted"/>
<sequence>MKWFNVVSAGLVVWPIVSAIPTASNSHDGEGSGPYPAYYFSEPTLENHTIYMPKNPARDLSLPVLVWAEGGCDNNGTQFANFLSNIASYGFVVVANGPINGGGSDVENPQYLRDSVLWISAKAGTCGKYKNVDASKIAAAGQSCGGLEAYTMRNDSRVSYLGIFNSGFLSNVPAGALPTNIVVEPPSTITQVHKPVFYFLGGPTDVAYPQGEADYHNLTGVPKWIGNYPVGHSGTYSEVNGGAFGVAAVNWLTWIFKDNKTASKFFTEGGAEKAGWNETESYDLQDLSNY</sequence>
<dbReference type="SUPFAM" id="SSF53474">
    <property type="entry name" value="alpha/beta-Hydrolases"/>
    <property type="match status" value="1"/>
</dbReference>
<comment type="caution">
    <text evidence="2">The sequence shown here is derived from an EMBL/GenBank/DDBJ whole genome shotgun (WGS) entry which is preliminary data.</text>
</comment>
<dbReference type="PANTHER" id="PTHR33428:SF14">
    <property type="entry name" value="CARBOXYLESTERASE TYPE B DOMAIN-CONTAINING PROTEIN"/>
    <property type="match status" value="1"/>
</dbReference>
<evidence type="ECO:0000313" key="2">
    <source>
        <dbReference type="EMBL" id="RAO69794.1"/>
    </source>
</evidence>
<organism evidence="2 3">
    <name type="scientific">Talaromyces amestolkiae</name>
    <dbReference type="NCBI Taxonomy" id="1196081"/>
    <lineage>
        <taxon>Eukaryota</taxon>
        <taxon>Fungi</taxon>
        <taxon>Dikarya</taxon>
        <taxon>Ascomycota</taxon>
        <taxon>Pezizomycotina</taxon>
        <taxon>Eurotiomycetes</taxon>
        <taxon>Eurotiomycetidae</taxon>
        <taxon>Eurotiales</taxon>
        <taxon>Trichocomaceae</taxon>
        <taxon>Talaromyces</taxon>
        <taxon>Talaromyces sect. Talaromyces</taxon>
    </lineage>
</organism>
<evidence type="ECO:0000256" key="1">
    <source>
        <dbReference type="SAM" id="SignalP"/>
    </source>
</evidence>
<dbReference type="InterPro" id="IPR029058">
    <property type="entry name" value="AB_hydrolase_fold"/>
</dbReference>
<keyword evidence="3" id="KW-1185">Reference proteome</keyword>
<dbReference type="AlphaFoldDB" id="A0A364L1Y6"/>
<accession>A0A364L1Y6</accession>
<dbReference type="Proteomes" id="UP000249363">
    <property type="component" value="Unassembled WGS sequence"/>
</dbReference>
<dbReference type="Gene3D" id="3.40.50.1820">
    <property type="entry name" value="alpha/beta hydrolase"/>
    <property type="match status" value="1"/>
</dbReference>
<dbReference type="RefSeq" id="XP_040734310.1">
    <property type="nucleotide sequence ID" value="XM_040878322.1"/>
</dbReference>
<evidence type="ECO:0008006" key="4">
    <source>
        <dbReference type="Google" id="ProtNLM"/>
    </source>
</evidence>
<feature type="chain" id="PRO_5016802846" description="Alpha/beta-hydrolase" evidence="1">
    <location>
        <begin position="20"/>
        <end position="290"/>
    </location>
</feature>
<protein>
    <recommendedName>
        <fullName evidence="4">Alpha/beta-hydrolase</fullName>
    </recommendedName>
</protein>
<keyword evidence="1" id="KW-0732">Signal</keyword>
<dbReference type="PANTHER" id="PTHR33428">
    <property type="entry name" value="CHLOROPHYLLASE-2, CHLOROPLASTIC"/>
    <property type="match status" value="1"/>
</dbReference>
<dbReference type="OrthoDB" id="2141514at2759"/>
<dbReference type="STRING" id="1196081.A0A364L1Y6"/>
<feature type="signal peptide" evidence="1">
    <location>
        <begin position="1"/>
        <end position="19"/>
    </location>
</feature>
<dbReference type="GeneID" id="63795022"/>
<name>A0A364L1Y6_TALAM</name>